<keyword evidence="3" id="KW-1185">Reference proteome</keyword>
<keyword evidence="1" id="KW-0732">Signal</keyword>
<feature type="signal peptide" evidence="1">
    <location>
        <begin position="1"/>
        <end position="23"/>
    </location>
</feature>
<protein>
    <submittedName>
        <fullName evidence="2">Uncharacterized protein</fullName>
    </submittedName>
</protein>
<dbReference type="RefSeq" id="XP_053024030.1">
    <property type="nucleotide sequence ID" value="XM_053172829.1"/>
</dbReference>
<proteinExistence type="predicted"/>
<organism evidence="2 3">
    <name type="scientific">Puccinia triticina</name>
    <dbReference type="NCBI Taxonomy" id="208348"/>
    <lineage>
        <taxon>Eukaryota</taxon>
        <taxon>Fungi</taxon>
        <taxon>Dikarya</taxon>
        <taxon>Basidiomycota</taxon>
        <taxon>Pucciniomycotina</taxon>
        <taxon>Pucciniomycetes</taxon>
        <taxon>Pucciniales</taxon>
        <taxon>Pucciniaceae</taxon>
        <taxon>Puccinia</taxon>
    </lineage>
</organism>
<feature type="chain" id="PRO_5046015498" evidence="1">
    <location>
        <begin position="24"/>
        <end position="107"/>
    </location>
</feature>
<name>A0ABY7CXG4_9BASI</name>
<dbReference type="Proteomes" id="UP001164743">
    <property type="component" value="Chromosome 9A"/>
</dbReference>
<accession>A0ABY7CXG4</accession>
<gene>
    <name evidence="2" type="ORF">PtA15_9A602</name>
</gene>
<dbReference type="EMBL" id="CP110429">
    <property type="protein sequence ID" value="WAQ88475.1"/>
    <property type="molecule type" value="Genomic_DNA"/>
</dbReference>
<dbReference type="GeneID" id="77813724"/>
<evidence type="ECO:0000313" key="3">
    <source>
        <dbReference type="Proteomes" id="UP001164743"/>
    </source>
</evidence>
<sequence>MGRHIFAIMLVIWLGFQALVSRASYPIVIRFCPTCNARYDVQQMTFFCRDSLKCRHETIIEACDYKDHWGQVRRCHCDLITYEFVPCCRNHIVPDCPPDCRHRSTQN</sequence>
<evidence type="ECO:0000313" key="2">
    <source>
        <dbReference type="EMBL" id="WAQ88475.1"/>
    </source>
</evidence>
<evidence type="ECO:0000256" key="1">
    <source>
        <dbReference type="SAM" id="SignalP"/>
    </source>
</evidence>
<reference evidence="2" key="1">
    <citation type="submission" date="2022-10" db="EMBL/GenBank/DDBJ databases">
        <title>Puccinia triticina Genome sequencing and assembly.</title>
        <authorList>
            <person name="Li C."/>
        </authorList>
    </citation>
    <scope>NUCLEOTIDE SEQUENCE</scope>
    <source>
        <strain evidence="2">Pt15</strain>
    </source>
</reference>